<evidence type="ECO:0000259" key="1">
    <source>
        <dbReference type="Pfam" id="PF10615"/>
    </source>
</evidence>
<evidence type="ECO:0000313" key="3">
    <source>
        <dbReference type="Proteomes" id="UP001146351"/>
    </source>
</evidence>
<dbReference type="InterPro" id="IPR019595">
    <property type="entry name" value="DUF2470"/>
</dbReference>
<dbReference type="AlphaFoldDB" id="A0A9W9ISS9"/>
<reference evidence="2" key="1">
    <citation type="submission" date="2022-11" db="EMBL/GenBank/DDBJ databases">
        <authorList>
            <person name="Petersen C."/>
        </authorList>
    </citation>
    <scope>NUCLEOTIDE SEQUENCE</scope>
    <source>
        <strain evidence="2">IBT 21917</strain>
    </source>
</reference>
<proteinExistence type="predicted"/>
<protein>
    <recommendedName>
        <fullName evidence="1">DUF2470 domain-containing protein</fullName>
    </recommendedName>
</protein>
<name>A0A9W9ISS9_9EURO</name>
<dbReference type="Pfam" id="PF10615">
    <property type="entry name" value="DUF2470"/>
    <property type="match status" value="1"/>
</dbReference>
<dbReference type="Gene3D" id="3.20.180.10">
    <property type="entry name" value="PNP-oxidase-like"/>
    <property type="match status" value="1"/>
</dbReference>
<keyword evidence="3" id="KW-1185">Reference proteome</keyword>
<dbReference type="OrthoDB" id="5553410at2759"/>
<sequence>MSKDFTIKHMNADHRESLQVYLQAFCAISAREARHARLEDLELSHLIVSANGTRYSIPIDPPMKDFNEARGRLVALRKDSLQRLGRSDITITEYRAPRGPQKVIFGLCVFLYITCFRRSNLLPGSFVYENMGYKLVPDFAHFVYNIQPWLFPGVIVCHILEATGLAIWRLKPHGVPALSGLWWAWIGSCLLEGFGTWARTKDIITEARAKQGGKSE</sequence>
<dbReference type="PANTHER" id="PTHR37783:SF1">
    <property type="entry name" value="MEMBRANE PROTEIN, PUTATIVE (AFU_ORTHOLOGUE AFUA_1G04315)-RELATED"/>
    <property type="match status" value="1"/>
</dbReference>
<dbReference type="PANTHER" id="PTHR37783">
    <property type="entry name" value="MEMBRANE PROTEIN, PUTATIVE (AFU_ORTHOLOGUE AFUA_1G04315)-RELATED"/>
    <property type="match status" value="1"/>
</dbReference>
<reference evidence="2" key="2">
    <citation type="journal article" date="2023" name="IMA Fungus">
        <title>Comparative genomic study of the Penicillium genus elucidates a diverse pangenome and 15 lateral gene transfer events.</title>
        <authorList>
            <person name="Petersen C."/>
            <person name="Sorensen T."/>
            <person name="Nielsen M.R."/>
            <person name="Sondergaard T.E."/>
            <person name="Sorensen J.L."/>
            <person name="Fitzpatrick D.A."/>
            <person name="Frisvad J.C."/>
            <person name="Nielsen K.L."/>
        </authorList>
    </citation>
    <scope>NUCLEOTIDE SEQUENCE</scope>
    <source>
        <strain evidence="2">IBT 21917</strain>
    </source>
</reference>
<gene>
    <name evidence="2" type="ORF">N7492_000950</name>
</gene>
<accession>A0A9W9ISS9</accession>
<dbReference type="Proteomes" id="UP001146351">
    <property type="component" value="Unassembled WGS sequence"/>
</dbReference>
<organism evidence="2 3">
    <name type="scientific">Penicillium capsulatum</name>
    <dbReference type="NCBI Taxonomy" id="69766"/>
    <lineage>
        <taxon>Eukaryota</taxon>
        <taxon>Fungi</taxon>
        <taxon>Dikarya</taxon>
        <taxon>Ascomycota</taxon>
        <taxon>Pezizomycotina</taxon>
        <taxon>Eurotiomycetes</taxon>
        <taxon>Eurotiomycetidae</taxon>
        <taxon>Eurotiales</taxon>
        <taxon>Aspergillaceae</taxon>
        <taxon>Penicillium</taxon>
    </lineage>
</organism>
<dbReference type="InterPro" id="IPR037119">
    <property type="entry name" value="Haem_oxidase_HugZ-like_sf"/>
</dbReference>
<feature type="domain" description="DUF2470" evidence="1">
    <location>
        <begin position="4"/>
        <end position="76"/>
    </location>
</feature>
<evidence type="ECO:0000313" key="2">
    <source>
        <dbReference type="EMBL" id="KAJ5183334.1"/>
    </source>
</evidence>
<comment type="caution">
    <text evidence="2">The sequence shown here is derived from an EMBL/GenBank/DDBJ whole genome shotgun (WGS) entry which is preliminary data.</text>
</comment>
<dbReference type="EMBL" id="JAPQKO010000001">
    <property type="protein sequence ID" value="KAJ5183334.1"/>
    <property type="molecule type" value="Genomic_DNA"/>
</dbReference>